<dbReference type="InterPro" id="IPR001789">
    <property type="entry name" value="Sig_transdc_resp-reg_receiver"/>
</dbReference>
<keyword evidence="7" id="KW-0963">Cytoplasm</keyword>
<dbReference type="GO" id="GO:0016020">
    <property type="term" value="C:membrane"/>
    <property type="evidence" value="ECO:0007669"/>
    <property type="project" value="InterPro"/>
</dbReference>
<keyword evidence="13" id="KW-0411">Iron-sulfur</keyword>
<evidence type="ECO:0000256" key="15">
    <source>
        <dbReference type="ARBA" id="ARBA00030800"/>
    </source>
</evidence>
<dbReference type="EMBL" id="LVXG01000033">
    <property type="protein sequence ID" value="OQP45018.1"/>
    <property type="molecule type" value="Genomic_DNA"/>
</dbReference>
<keyword evidence="8" id="KW-0808">Transferase</keyword>
<dbReference type="InterPro" id="IPR001610">
    <property type="entry name" value="PAC"/>
</dbReference>
<feature type="domain" description="PAS" evidence="19">
    <location>
        <begin position="156"/>
        <end position="228"/>
    </location>
</feature>
<dbReference type="PROSITE" id="PS50113">
    <property type="entry name" value="PAC"/>
    <property type="match status" value="1"/>
</dbReference>
<proteinExistence type="predicted"/>
<comment type="caution">
    <text evidence="21">The sequence shown here is derived from an EMBL/GenBank/DDBJ whole genome shotgun (WGS) entry which is preliminary data.</text>
</comment>
<dbReference type="PANTHER" id="PTHR24421:SF59">
    <property type="entry name" value="OXYGEN SENSOR HISTIDINE KINASE NREB"/>
    <property type="match status" value="1"/>
</dbReference>
<dbReference type="Pfam" id="PF00072">
    <property type="entry name" value="Response_reg"/>
    <property type="match status" value="1"/>
</dbReference>
<dbReference type="Proteomes" id="UP000192610">
    <property type="component" value="Unassembled WGS sequence"/>
</dbReference>
<dbReference type="OrthoDB" id="1489936at2"/>
<dbReference type="InterPro" id="IPR011712">
    <property type="entry name" value="Sig_transdc_His_kin_sub3_dim/P"/>
</dbReference>
<evidence type="ECO:0000259" key="18">
    <source>
        <dbReference type="PROSITE" id="PS50110"/>
    </source>
</evidence>
<dbReference type="NCBIfam" id="TIGR00229">
    <property type="entry name" value="sensory_box"/>
    <property type="match status" value="1"/>
</dbReference>
<keyword evidence="22" id="KW-1185">Reference proteome</keyword>
<evidence type="ECO:0000256" key="13">
    <source>
        <dbReference type="ARBA" id="ARBA00023014"/>
    </source>
</evidence>
<dbReference type="GO" id="GO:0005737">
    <property type="term" value="C:cytoplasm"/>
    <property type="evidence" value="ECO:0007669"/>
    <property type="project" value="UniProtKB-SubCell"/>
</dbReference>
<dbReference type="SUPFAM" id="SSF52172">
    <property type="entry name" value="CheY-like"/>
    <property type="match status" value="1"/>
</dbReference>
<evidence type="ECO:0000256" key="3">
    <source>
        <dbReference type="ARBA" id="ARBA00004496"/>
    </source>
</evidence>
<keyword evidence="10" id="KW-0418">Kinase</keyword>
<organism evidence="21 22">
    <name type="scientific">Niastella yeongjuensis</name>
    <dbReference type="NCBI Taxonomy" id="354355"/>
    <lineage>
        <taxon>Bacteria</taxon>
        <taxon>Pseudomonadati</taxon>
        <taxon>Bacteroidota</taxon>
        <taxon>Chitinophagia</taxon>
        <taxon>Chitinophagales</taxon>
        <taxon>Chitinophagaceae</taxon>
        <taxon>Niastella</taxon>
    </lineage>
</organism>
<reference evidence="22" key="1">
    <citation type="submission" date="2016-04" db="EMBL/GenBank/DDBJ databases">
        <authorList>
            <person name="Chen L."/>
            <person name="Zhuang W."/>
            <person name="Wang G."/>
        </authorList>
    </citation>
    <scope>NUCLEOTIDE SEQUENCE [LARGE SCALE GENOMIC DNA]</scope>
    <source>
        <strain evidence="22">17621</strain>
    </source>
</reference>
<keyword evidence="12" id="KW-0902">Two-component regulatory system</keyword>
<dbReference type="InterPro" id="IPR035965">
    <property type="entry name" value="PAS-like_dom_sf"/>
</dbReference>
<sequence length="496" mass="57194">MVKSSGVVQTSTTQYNAMLAASHPLNILVVEDNETDFVLFCEYLKLSKLPTNNIFRAERLGEAIQLIREHQPDLIFLDLSLPDSDGINSFERLNAEARHIPIIVLSGLLDKQVALHTISLGAQDYLMKDELDEKVLTKSIQYSIERKKILQKVVENFERYNTLIKATSDTIWDWDLRTNDVLWNEGISSIFGFVATDVQNNIEWHQQNIHPDDRERVLQTIDDCMREGRDHWQEEYRYKSANGVYKSVYDRGYILKTEHNKPYRILGAMMDITERKKMQEELVRNQIETQKLITQVTIQTQEQERREIGRELHDNINQILATAKLCVDMALNEEDHRKELLSKSYENISKAINEIRILSKTLVPPSLGDIGLKEALLELIENITISNELKIKIKATDHHIEDMSNNKKLIMYRIVQEQLNNILKHSGATEALIELKTMRNWLHLNIKDNGVGFDTRKKNRGIGLNNIISRVEMQNGKMEIISSPGKGCVLKIEIPG</sequence>
<dbReference type="Pfam" id="PF02518">
    <property type="entry name" value="HATPase_c"/>
    <property type="match status" value="1"/>
</dbReference>
<dbReference type="EC" id="2.7.13.3" evidence="4"/>
<evidence type="ECO:0000256" key="10">
    <source>
        <dbReference type="ARBA" id="ARBA00022777"/>
    </source>
</evidence>
<dbReference type="SUPFAM" id="SSF55785">
    <property type="entry name" value="PYP-like sensor domain (PAS domain)"/>
    <property type="match status" value="1"/>
</dbReference>
<keyword evidence="16" id="KW-0597">Phosphoprotein</keyword>
<dbReference type="InterPro" id="IPR000700">
    <property type="entry name" value="PAS-assoc_C"/>
</dbReference>
<evidence type="ECO:0000256" key="14">
    <source>
        <dbReference type="ARBA" id="ARBA00024827"/>
    </source>
</evidence>
<dbReference type="InterPro" id="IPR005467">
    <property type="entry name" value="His_kinase_dom"/>
</dbReference>
<dbReference type="Gene3D" id="1.20.5.1930">
    <property type="match status" value="1"/>
</dbReference>
<comment type="function">
    <text evidence="14">Member of the two-component regulatory system NreB/NreC involved in the control of dissimilatory nitrate/nitrite reduction in response to oxygen. NreB functions as a direct oxygen sensor histidine kinase which is autophosphorylated, in the absence of oxygen, probably at the conserved histidine residue, and transfers its phosphate group probably to a conserved aspartate residue of NreC. NreB/NreC activates the expression of the nitrate (narGHJI) and nitrite (nir) reductase operons, as well as the putative nitrate transporter gene narT.</text>
</comment>
<dbReference type="CDD" id="cd00156">
    <property type="entry name" value="REC"/>
    <property type="match status" value="1"/>
</dbReference>
<dbReference type="SMART" id="SM00091">
    <property type="entry name" value="PAS"/>
    <property type="match status" value="1"/>
</dbReference>
<comment type="cofactor">
    <cofactor evidence="2">
        <name>[4Fe-4S] cluster</name>
        <dbReference type="ChEBI" id="CHEBI:49883"/>
    </cofactor>
</comment>
<evidence type="ECO:0000259" key="20">
    <source>
        <dbReference type="PROSITE" id="PS50113"/>
    </source>
</evidence>
<dbReference type="Gene3D" id="3.30.565.10">
    <property type="entry name" value="Histidine kinase-like ATPase, C-terminal domain"/>
    <property type="match status" value="1"/>
</dbReference>
<dbReference type="InterPro" id="IPR013655">
    <property type="entry name" value="PAS_fold_3"/>
</dbReference>
<evidence type="ECO:0000256" key="16">
    <source>
        <dbReference type="PROSITE-ProRule" id="PRU00169"/>
    </source>
</evidence>
<dbReference type="PROSITE" id="PS50110">
    <property type="entry name" value="RESPONSE_REGULATORY"/>
    <property type="match status" value="1"/>
</dbReference>
<gene>
    <name evidence="21" type="ORF">A4H97_33180</name>
</gene>
<dbReference type="SUPFAM" id="SSF55874">
    <property type="entry name" value="ATPase domain of HSP90 chaperone/DNA topoisomerase II/histidine kinase"/>
    <property type="match status" value="1"/>
</dbReference>
<evidence type="ECO:0000313" key="22">
    <source>
        <dbReference type="Proteomes" id="UP000192610"/>
    </source>
</evidence>
<dbReference type="GO" id="GO:0000155">
    <property type="term" value="F:phosphorelay sensor kinase activity"/>
    <property type="evidence" value="ECO:0007669"/>
    <property type="project" value="InterPro"/>
</dbReference>
<dbReference type="Gene3D" id="3.30.450.20">
    <property type="entry name" value="PAS domain"/>
    <property type="match status" value="1"/>
</dbReference>
<evidence type="ECO:0000256" key="1">
    <source>
        <dbReference type="ARBA" id="ARBA00000085"/>
    </source>
</evidence>
<dbReference type="PANTHER" id="PTHR24421">
    <property type="entry name" value="NITRATE/NITRITE SENSOR PROTEIN NARX-RELATED"/>
    <property type="match status" value="1"/>
</dbReference>
<dbReference type="InterPro" id="IPR050482">
    <property type="entry name" value="Sensor_HK_TwoCompSys"/>
</dbReference>
<dbReference type="PROSITE" id="PS50112">
    <property type="entry name" value="PAS"/>
    <property type="match status" value="1"/>
</dbReference>
<comment type="subcellular location">
    <subcellularLocation>
        <location evidence="3">Cytoplasm</location>
    </subcellularLocation>
</comment>
<keyword evidence="9" id="KW-0479">Metal-binding</keyword>
<keyword evidence="11" id="KW-0408">Iron</keyword>
<evidence type="ECO:0000259" key="19">
    <source>
        <dbReference type="PROSITE" id="PS50112"/>
    </source>
</evidence>
<dbReference type="SMART" id="SM00448">
    <property type="entry name" value="REC"/>
    <property type="match status" value="1"/>
</dbReference>
<comment type="catalytic activity">
    <reaction evidence="1">
        <text>ATP + protein L-histidine = ADP + protein N-phospho-L-histidine.</text>
        <dbReference type="EC" id="2.7.13.3"/>
    </reaction>
</comment>
<dbReference type="AlphaFoldDB" id="A0A1V9EFV8"/>
<dbReference type="GO" id="GO:0051539">
    <property type="term" value="F:4 iron, 4 sulfur cluster binding"/>
    <property type="evidence" value="ECO:0007669"/>
    <property type="project" value="UniProtKB-KW"/>
</dbReference>
<dbReference type="InterPro" id="IPR036890">
    <property type="entry name" value="HATPase_C_sf"/>
</dbReference>
<accession>A0A1V9EFV8</accession>
<evidence type="ECO:0000256" key="9">
    <source>
        <dbReference type="ARBA" id="ARBA00022723"/>
    </source>
</evidence>
<evidence type="ECO:0000256" key="7">
    <source>
        <dbReference type="ARBA" id="ARBA00022490"/>
    </source>
</evidence>
<dbReference type="SMART" id="SM00086">
    <property type="entry name" value="PAC"/>
    <property type="match status" value="1"/>
</dbReference>
<dbReference type="InterPro" id="IPR000014">
    <property type="entry name" value="PAS"/>
</dbReference>
<dbReference type="PROSITE" id="PS50109">
    <property type="entry name" value="HIS_KIN"/>
    <property type="match status" value="1"/>
</dbReference>
<feature type="modified residue" description="4-aspartylphosphate" evidence="16">
    <location>
        <position position="78"/>
    </location>
</feature>
<evidence type="ECO:0000259" key="17">
    <source>
        <dbReference type="PROSITE" id="PS50109"/>
    </source>
</evidence>
<evidence type="ECO:0000256" key="5">
    <source>
        <dbReference type="ARBA" id="ARBA00017322"/>
    </source>
</evidence>
<dbReference type="Pfam" id="PF08447">
    <property type="entry name" value="PAS_3"/>
    <property type="match status" value="1"/>
</dbReference>
<evidence type="ECO:0000256" key="2">
    <source>
        <dbReference type="ARBA" id="ARBA00001966"/>
    </source>
</evidence>
<feature type="domain" description="Response regulatory" evidence="18">
    <location>
        <begin position="26"/>
        <end position="143"/>
    </location>
</feature>
<dbReference type="STRING" id="354355.SAMN05660816_06875"/>
<dbReference type="InterPro" id="IPR003594">
    <property type="entry name" value="HATPase_dom"/>
</dbReference>
<dbReference type="RefSeq" id="WP_081202458.1">
    <property type="nucleotide sequence ID" value="NZ_FOCZ01000027.1"/>
</dbReference>
<dbReference type="InterPro" id="IPR011006">
    <property type="entry name" value="CheY-like_superfamily"/>
</dbReference>
<feature type="domain" description="Histidine kinase" evidence="17">
    <location>
        <begin position="307"/>
        <end position="496"/>
    </location>
</feature>
<evidence type="ECO:0000256" key="6">
    <source>
        <dbReference type="ARBA" id="ARBA00022485"/>
    </source>
</evidence>
<evidence type="ECO:0000256" key="12">
    <source>
        <dbReference type="ARBA" id="ARBA00023012"/>
    </source>
</evidence>
<dbReference type="GO" id="GO:0046983">
    <property type="term" value="F:protein dimerization activity"/>
    <property type="evidence" value="ECO:0007669"/>
    <property type="project" value="InterPro"/>
</dbReference>
<keyword evidence="6" id="KW-0004">4Fe-4S</keyword>
<dbReference type="PRINTS" id="PR00344">
    <property type="entry name" value="BCTRLSENSOR"/>
</dbReference>
<evidence type="ECO:0000256" key="11">
    <source>
        <dbReference type="ARBA" id="ARBA00023004"/>
    </source>
</evidence>
<dbReference type="InterPro" id="IPR004358">
    <property type="entry name" value="Sig_transdc_His_kin-like_C"/>
</dbReference>
<dbReference type="Pfam" id="PF07730">
    <property type="entry name" value="HisKA_3"/>
    <property type="match status" value="1"/>
</dbReference>
<name>A0A1V9EFV8_9BACT</name>
<dbReference type="GO" id="GO:0046872">
    <property type="term" value="F:metal ion binding"/>
    <property type="evidence" value="ECO:0007669"/>
    <property type="project" value="UniProtKB-KW"/>
</dbReference>
<dbReference type="CDD" id="cd00130">
    <property type="entry name" value="PAS"/>
    <property type="match status" value="1"/>
</dbReference>
<evidence type="ECO:0000256" key="8">
    <source>
        <dbReference type="ARBA" id="ARBA00022679"/>
    </source>
</evidence>
<dbReference type="CDD" id="cd16917">
    <property type="entry name" value="HATPase_UhpB-NarQ-NarX-like"/>
    <property type="match status" value="1"/>
</dbReference>
<dbReference type="Gene3D" id="3.40.50.2300">
    <property type="match status" value="1"/>
</dbReference>
<evidence type="ECO:0000256" key="4">
    <source>
        <dbReference type="ARBA" id="ARBA00012438"/>
    </source>
</evidence>
<feature type="domain" description="PAC" evidence="20">
    <location>
        <begin position="232"/>
        <end position="284"/>
    </location>
</feature>
<protein>
    <recommendedName>
        <fullName evidence="5">Oxygen sensor histidine kinase NreB</fullName>
        <ecNumber evidence="4">2.7.13.3</ecNumber>
    </recommendedName>
    <alternativeName>
        <fullName evidence="15">Nitrogen regulation protein B</fullName>
    </alternativeName>
</protein>
<evidence type="ECO:0000313" key="21">
    <source>
        <dbReference type="EMBL" id="OQP45018.1"/>
    </source>
</evidence>